<dbReference type="AlphaFoldDB" id="A0A7I7K0X1"/>
<protein>
    <submittedName>
        <fullName evidence="6">2-nitropropane dioxygenase</fullName>
    </submittedName>
</protein>
<evidence type="ECO:0000313" key="7">
    <source>
        <dbReference type="Proteomes" id="UP000467006"/>
    </source>
</evidence>
<dbReference type="PANTHER" id="PTHR42747:SF4">
    <property type="entry name" value="BLR1330 PROTEIN"/>
    <property type="match status" value="1"/>
</dbReference>
<dbReference type="EMBL" id="AP022563">
    <property type="protein sequence ID" value="BBX17012.1"/>
    <property type="molecule type" value="Genomic_DNA"/>
</dbReference>
<dbReference type="GO" id="GO:0018580">
    <property type="term" value="F:nitronate monooxygenase activity"/>
    <property type="evidence" value="ECO:0007669"/>
    <property type="project" value="InterPro"/>
</dbReference>
<organism evidence="6 7">
    <name type="scientific">Mycolicibacterium duvalii</name>
    <dbReference type="NCBI Taxonomy" id="39688"/>
    <lineage>
        <taxon>Bacteria</taxon>
        <taxon>Bacillati</taxon>
        <taxon>Actinomycetota</taxon>
        <taxon>Actinomycetes</taxon>
        <taxon>Mycobacteriales</taxon>
        <taxon>Mycobacteriaceae</taxon>
        <taxon>Mycolicibacterium</taxon>
    </lineage>
</organism>
<dbReference type="Gene3D" id="3.20.20.70">
    <property type="entry name" value="Aldolase class I"/>
    <property type="match status" value="1"/>
</dbReference>
<evidence type="ECO:0000256" key="3">
    <source>
        <dbReference type="ARBA" id="ARBA00022643"/>
    </source>
</evidence>
<keyword evidence="4" id="KW-0560">Oxidoreductase</keyword>
<name>A0A7I7K0X1_9MYCO</name>
<comment type="similarity">
    <text evidence="1">Belongs to the nitronate monooxygenase family. NMO class I subfamily.</text>
</comment>
<dbReference type="InterPro" id="IPR013785">
    <property type="entry name" value="Aldolase_TIM"/>
</dbReference>
<sequence>MGKAELLDRLRLPLMAAPMSIASTPELVAACCRAGVVGCFPTHNAWKDSSLDQWLERIDASLADHADITGSAAAPFAVNINVSRAKPAELLARELELCRLHDVQIVTTNVGDPSEVAARVHDWGGMVIHDAVSVAQAERAVAAGVDGLMLVCAGAGGLGGDLSPMAFVPRVRGFFDGLIQLAGGVCTGGGIRAALALGADMACMGTLFIATEESGVHDDHKRMLVEADLADVVWTDAICGISGSFLRASLLEHGLDPDNLPPLDFARRPTIPRHIKPWRMIFSGGHSTAGIAAVPSVADLVAELERQFLG</sequence>
<dbReference type="KEGG" id="mdu:MDUV_18720"/>
<dbReference type="RefSeq" id="WP_179964284.1">
    <property type="nucleotide sequence ID" value="NZ_AP022563.1"/>
</dbReference>
<accession>A0A7I7K0X1</accession>
<dbReference type="InterPro" id="IPR004136">
    <property type="entry name" value="NMO"/>
</dbReference>
<proteinExistence type="inferred from homology"/>
<keyword evidence="6" id="KW-0223">Dioxygenase</keyword>
<dbReference type="SUPFAM" id="SSF51412">
    <property type="entry name" value="Inosine monophosphate dehydrogenase (IMPDH)"/>
    <property type="match status" value="1"/>
</dbReference>
<dbReference type="PANTHER" id="PTHR42747">
    <property type="entry name" value="NITRONATE MONOOXYGENASE-RELATED"/>
    <property type="match status" value="1"/>
</dbReference>
<evidence type="ECO:0000256" key="5">
    <source>
        <dbReference type="ARBA" id="ARBA00023033"/>
    </source>
</evidence>
<evidence type="ECO:0000256" key="2">
    <source>
        <dbReference type="ARBA" id="ARBA00022630"/>
    </source>
</evidence>
<evidence type="ECO:0000256" key="1">
    <source>
        <dbReference type="ARBA" id="ARBA00009881"/>
    </source>
</evidence>
<keyword evidence="7" id="KW-1185">Reference proteome</keyword>
<gene>
    <name evidence="6" type="ORF">MDUV_18720</name>
</gene>
<keyword evidence="3" id="KW-0288">FMN</keyword>
<dbReference type="CDD" id="cd04730">
    <property type="entry name" value="NPD_like"/>
    <property type="match status" value="1"/>
</dbReference>
<dbReference type="Proteomes" id="UP000467006">
    <property type="component" value="Chromosome"/>
</dbReference>
<dbReference type="Pfam" id="PF03060">
    <property type="entry name" value="NMO"/>
    <property type="match status" value="1"/>
</dbReference>
<keyword evidence="5" id="KW-0503">Monooxygenase</keyword>
<reference evidence="6 7" key="1">
    <citation type="journal article" date="2019" name="Emerg. Microbes Infect.">
        <title>Comprehensive subspecies identification of 175 nontuberculous mycobacteria species based on 7547 genomic profiles.</title>
        <authorList>
            <person name="Matsumoto Y."/>
            <person name="Kinjo T."/>
            <person name="Motooka D."/>
            <person name="Nabeya D."/>
            <person name="Jung N."/>
            <person name="Uechi K."/>
            <person name="Horii T."/>
            <person name="Iida T."/>
            <person name="Fujita J."/>
            <person name="Nakamura S."/>
        </authorList>
    </citation>
    <scope>NUCLEOTIDE SEQUENCE [LARGE SCALE GENOMIC DNA]</scope>
    <source>
        <strain evidence="6 7">JCM 6396</strain>
    </source>
</reference>
<evidence type="ECO:0000313" key="6">
    <source>
        <dbReference type="EMBL" id="BBX17012.1"/>
    </source>
</evidence>
<dbReference type="GO" id="GO:0051213">
    <property type="term" value="F:dioxygenase activity"/>
    <property type="evidence" value="ECO:0007669"/>
    <property type="project" value="UniProtKB-KW"/>
</dbReference>
<keyword evidence="2" id="KW-0285">Flavoprotein</keyword>
<evidence type="ECO:0000256" key="4">
    <source>
        <dbReference type="ARBA" id="ARBA00023002"/>
    </source>
</evidence>